<reference evidence="5 6" key="1">
    <citation type="submission" date="2016-11" db="EMBL/GenBank/DDBJ databases">
        <authorList>
            <person name="Jaros S."/>
            <person name="Januszkiewicz K."/>
            <person name="Wedrychowicz H."/>
        </authorList>
    </citation>
    <scope>NUCLEOTIDE SEQUENCE [LARGE SCALE GENOMIC DNA]</scope>
    <source>
        <strain evidence="5 6">GAS95</strain>
    </source>
</reference>
<comment type="subcellular location">
    <subcellularLocation>
        <location evidence="1">Periplasm</location>
    </subcellularLocation>
</comment>
<dbReference type="Pfam" id="PF09084">
    <property type="entry name" value="NMT1"/>
    <property type="match status" value="1"/>
</dbReference>
<evidence type="ECO:0000256" key="1">
    <source>
        <dbReference type="ARBA" id="ARBA00004418"/>
    </source>
</evidence>
<dbReference type="Gene3D" id="3.40.190.10">
    <property type="entry name" value="Periplasmic binding protein-like II"/>
    <property type="match status" value="2"/>
</dbReference>
<evidence type="ECO:0000256" key="2">
    <source>
        <dbReference type="ARBA" id="ARBA00010742"/>
    </source>
</evidence>
<accession>A0A1N6KQ89</accession>
<dbReference type="PANTHER" id="PTHR30024">
    <property type="entry name" value="ALIPHATIC SULFONATES-BINDING PROTEIN-RELATED"/>
    <property type="match status" value="1"/>
</dbReference>
<keyword evidence="6" id="KW-1185">Reference proteome</keyword>
<dbReference type="Proteomes" id="UP000185151">
    <property type="component" value="Unassembled WGS sequence"/>
</dbReference>
<dbReference type="AlphaFoldDB" id="A0A1N6KQ89"/>
<dbReference type="EMBL" id="FSRU01000002">
    <property type="protein sequence ID" value="SIO58709.1"/>
    <property type="molecule type" value="Genomic_DNA"/>
</dbReference>
<dbReference type="SUPFAM" id="SSF53850">
    <property type="entry name" value="Periplasmic binding protein-like II"/>
    <property type="match status" value="1"/>
</dbReference>
<dbReference type="InterPro" id="IPR015168">
    <property type="entry name" value="SsuA/THI5"/>
</dbReference>
<name>A0A1N6KQ89_9BURK</name>
<dbReference type="GO" id="GO:0042597">
    <property type="term" value="C:periplasmic space"/>
    <property type="evidence" value="ECO:0007669"/>
    <property type="project" value="UniProtKB-SubCell"/>
</dbReference>
<evidence type="ECO:0000313" key="5">
    <source>
        <dbReference type="EMBL" id="SIO58709.1"/>
    </source>
</evidence>
<evidence type="ECO:0000313" key="6">
    <source>
        <dbReference type="Proteomes" id="UP000185151"/>
    </source>
</evidence>
<protein>
    <submittedName>
        <fullName evidence="5">NitT/TauT family transport system substrate-binding protein</fullName>
    </submittedName>
</protein>
<sequence length="346" mass="36260">MENQTMNQPLTSLQGQASHHRFLASRFVQACAAGILLATAATRSAWAAPEKVVVYQAFQSIQYLPLYVAIDKGLFAQNGLDVQKVTAGSGAQGVAAVIGGHADFSLQDPMTAVLANLKGATLVNVANVVSGVPVWIVTPPDSGLKSQADLAGKTVSAALPPSTSTYLLQRLIKQENIAGVNLNTVQIGTELAPVAAGRAVAAALYEPQADQGIASGYKILYAFPKSYPGGYAFSTMDTLASTIKSRPAMVAAFVKSVAQAEALIQQSPDTAKAVAVAEFPTLDRKIVETAVGRLIDQKIYATTPDISEQAFRNALDLQEYVGNIKPGSVTYNSAVDDSFANKASAK</sequence>
<keyword evidence="3" id="KW-0732">Signal</keyword>
<evidence type="ECO:0000256" key="3">
    <source>
        <dbReference type="ARBA" id="ARBA00022729"/>
    </source>
</evidence>
<dbReference type="RefSeq" id="WP_253190173.1">
    <property type="nucleotide sequence ID" value="NZ_FSRU01000002.1"/>
</dbReference>
<organism evidence="5 6">
    <name type="scientific">Paraburkholderia phenazinium</name>
    <dbReference type="NCBI Taxonomy" id="60549"/>
    <lineage>
        <taxon>Bacteria</taxon>
        <taxon>Pseudomonadati</taxon>
        <taxon>Pseudomonadota</taxon>
        <taxon>Betaproteobacteria</taxon>
        <taxon>Burkholderiales</taxon>
        <taxon>Burkholderiaceae</taxon>
        <taxon>Paraburkholderia</taxon>
    </lineage>
</organism>
<comment type="similarity">
    <text evidence="2">Belongs to the bacterial solute-binding protein SsuA/TauA family.</text>
</comment>
<dbReference type="PANTHER" id="PTHR30024:SF47">
    <property type="entry name" value="TAURINE-BINDING PERIPLASMIC PROTEIN"/>
    <property type="match status" value="1"/>
</dbReference>
<feature type="domain" description="SsuA/THI5-like" evidence="4">
    <location>
        <begin position="62"/>
        <end position="271"/>
    </location>
</feature>
<proteinExistence type="inferred from homology"/>
<evidence type="ECO:0000259" key="4">
    <source>
        <dbReference type="Pfam" id="PF09084"/>
    </source>
</evidence>
<gene>
    <name evidence="5" type="ORF">SAMN05444165_4249</name>
</gene>